<reference evidence="2" key="2">
    <citation type="submission" date="2025-09" db="UniProtKB">
        <authorList>
            <consortium name="Ensembl"/>
        </authorList>
    </citation>
    <scope>IDENTIFICATION</scope>
</reference>
<evidence type="ECO:0000313" key="2">
    <source>
        <dbReference type="Ensembl" id="ENSLLTP00000004656.1"/>
    </source>
</evidence>
<dbReference type="PROSITE" id="PS50805">
    <property type="entry name" value="KRAB"/>
    <property type="match status" value="1"/>
</dbReference>
<feature type="domain" description="KRAB" evidence="1">
    <location>
        <begin position="26"/>
        <end position="97"/>
    </location>
</feature>
<dbReference type="InterPro" id="IPR001909">
    <property type="entry name" value="KRAB"/>
</dbReference>
<evidence type="ECO:0000313" key="3">
    <source>
        <dbReference type="Proteomes" id="UP000694406"/>
    </source>
</evidence>
<dbReference type="Pfam" id="PF01352">
    <property type="entry name" value="KRAB"/>
    <property type="match status" value="1"/>
</dbReference>
<dbReference type="Proteomes" id="UP000694406">
    <property type="component" value="Unplaced"/>
</dbReference>
<sequence>MGLRRTIPQSLKNVGLLPAGFWPVPQSCKSSCSVLFSEEWSRLDPDQKALHSEVMLENHRNVVSLVLSSITNQILSSHAPRNERVNVSLLRCFLCHLLPCFSNKTAHIKHAK</sequence>
<name>A0A8C5RKI2_LATLA</name>
<dbReference type="SMART" id="SM00349">
    <property type="entry name" value="KRAB"/>
    <property type="match status" value="1"/>
</dbReference>
<evidence type="ECO:0000259" key="1">
    <source>
        <dbReference type="PROSITE" id="PS50805"/>
    </source>
</evidence>
<reference evidence="2" key="1">
    <citation type="submission" date="2025-08" db="UniProtKB">
        <authorList>
            <consortium name="Ensembl"/>
        </authorList>
    </citation>
    <scope>IDENTIFICATION</scope>
</reference>
<organism evidence="2 3">
    <name type="scientific">Laticauda laticaudata</name>
    <name type="common">Blue-ringed sea krait</name>
    <name type="synonym">Blue-lipped sea krait</name>
    <dbReference type="NCBI Taxonomy" id="8630"/>
    <lineage>
        <taxon>Eukaryota</taxon>
        <taxon>Metazoa</taxon>
        <taxon>Chordata</taxon>
        <taxon>Craniata</taxon>
        <taxon>Vertebrata</taxon>
        <taxon>Euteleostomi</taxon>
        <taxon>Lepidosauria</taxon>
        <taxon>Squamata</taxon>
        <taxon>Bifurcata</taxon>
        <taxon>Unidentata</taxon>
        <taxon>Episquamata</taxon>
        <taxon>Toxicofera</taxon>
        <taxon>Serpentes</taxon>
        <taxon>Colubroidea</taxon>
        <taxon>Elapidae</taxon>
        <taxon>Laticaudinae</taxon>
        <taxon>Laticauda</taxon>
    </lineage>
</organism>
<dbReference type="InterPro" id="IPR036051">
    <property type="entry name" value="KRAB_dom_sf"/>
</dbReference>
<dbReference type="GeneTree" id="ENSGT01140000282603"/>
<keyword evidence="3" id="KW-1185">Reference proteome</keyword>
<proteinExistence type="predicted"/>
<protein>
    <recommendedName>
        <fullName evidence="1">KRAB domain-containing protein</fullName>
    </recommendedName>
</protein>
<accession>A0A8C5RKI2</accession>
<dbReference type="Gene3D" id="6.10.140.140">
    <property type="match status" value="1"/>
</dbReference>
<dbReference type="GO" id="GO:0006355">
    <property type="term" value="P:regulation of DNA-templated transcription"/>
    <property type="evidence" value="ECO:0007669"/>
    <property type="project" value="InterPro"/>
</dbReference>
<dbReference type="CDD" id="cd07765">
    <property type="entry name" value="KRAB_A-box"/>
    <property type="match status" value="1"/>
</dbReference>
<dbReference type="SUPFAM" id="SSF109640">
    <property type="entry name" value="KRAB domain (Kruppel-associated box)"/>
    <property type="match status" value="1"/>
</dbReference>
<dbReference type="AlphaFoldDB" id="A0A8C5RKI2"/>
<dbReference type="Ensembl" id="ENSLLTT00000004849.1">
    <property type="protein sequence ID" value="ENSLLTP00000004656.1"/>
    <property type="gene ID" value="ENSLLTG00000003543.1"/>
</dbReference>